<organism evidence="6">
    <name type="scientific">Hydatigena taeniaeformis</name>
    <name type="common">Feline tapeworm</name>
    <name type="synonym">Taenia taeniaeformis</name>
    <dbReference type="NCBI Taxonomy" id="6205"/>
    <lineage>
        <taxon>Eukaryota</taxon>
        <taxon>Metazoa</taxon>
        <taxon>Spiralia</taxon>
        <taxon>Lophotrochozoa</taxon>
        <taxon>Platyhelminthes</taxon>
        <taxon>Cestoda</taxon>
        <taxon>Eucestoda</taxon>
        <taxon>Cyclophyllidea</taxon>
        <taxon>Taeniidae</taxon>
        <taxon>Hydatigera</taxon>
    </lineage>
</organism>
<dbReference type="AlphaFoldDB" id="A0A0R3X788"/>
<accession>A0A0R3X788</accession>
<dbReference type="InterPro" id="IPR036743">
    <property type="entry name" value="ARPC5_sf"/>
</dbReference>
<comment type="function">
    <text evidence="5">Functions as component of the Arp2/3 complex which is involved in regulation of actin polymerization and together with an activating nucleation-promoting factor (NPF) mediates the formation of branched actin networks. Arp2/3 complex plays a critical role in the control of cell morphogenesis via the modulation of cell polarity development.</text>
</comment>
<comment type="subcellular location">
    <subcellularLocation>
        <location evidence="1">Cytoplasm</location>
        <location evidence="1">Cytoskeleton</location>
    </subcellularLocation>
</comment>
<comment type="similarity">
    <text evidence="2 5">Belongs to the ARPC5 family.</text>
</comment>
<dbReference type="WBParaSite" id="TTAC_0000941001-mRNA-1">
    <property type="protein sequence ID" value="TTAC_0000941001-mRNA-1"/>
    <property type="gene ID" value="TTAC_0000941001"/>
</dbReference>
<dbReference type="PANTHER" id="PTHR12644">
    <property type="entry name" value="ARP2/3 COMPLEX 16 KD SUBUNIT P16-ARC"/>
    <property type="match status" value="1"/>
</dbReference>
<reference evidence="6" key="1">
    <citation type="submission" date="2017-02" db="UniProtKB">
        <authorList>
            <consortium name="WormBaseParasite"/>
        </authorList>
    </citation>
    <scope>IDENTIFICATION</scope>
</reference>
<evidence type="ECO:0000313" key="6">
    <source>
        <dbReference type="WBParaSite" id="TTAC_0000941001-mRNA-1"/>
    </source>
</evidence>
<dbReference type="GO" id="GO:0034314">
    <property type="term" value="P:Arp2/3 complex-mediated actin nucleation"/>
    <property type="evidence" value="ECO:0007669"/>
    <property type="project" value="InterPro"/>
</dbReference>
<evidence type="ECO:0000256" key="4">
    <source>
        <dbReference type="ARBA" id="ARBA00023212"/>
    </source>
</evidence>
<keyword evidence="4 5" id="KW-0206">Cytoskeleton</keyword>
<dbReference type="STRING" id="6205.A0A0R3X788"/>
<dbReference type="SUPFAM" id="SSF69103">
    <property type="entry name" value="Arp2/3 complex 16 kDa subunit ARPC5"/>
    <property type="match status" value="1"/>
</dbReference>
<protein>
    <recommendedName>
        <fullName evidence="5">Actin-related protein 2/3 complex subunit 5</fullName>
    </recommendedName>
</protein>
<name>A0A0R3X788_HYDTA</name>
<dbReference type="InterPro" id="IPR006789">
    <property type="entry name" value="ARPC5"/>
</dbReference>
<evidence type="ECO:0000256" key="2">
    <source>
        <dbReference type="ARBA" id="ARBA00006084"/>
    </source>
</evidence>
<dbReference type="Pfam" id="PF04699">
    <property type="entry name" value="P16-Arc"/>
    <property type="match status" value="1"/>
</dbReference>
<sequence>LAIIFYPAHYLHHVSIVYVSAHPSIPSGQYEEAVRMVLDNAPVNSKDVGLKEAASALILRGMSSIRTNQIDAFVGGLNQKQLDTLMKYIYRGFQKPVDITCPALLTWHEKVWKLSSICRVLTDRQVV</sequence>
<evidence type="ECO:0000256" key="3">
    <source>
        <dbReference type="ARBA" id="ARBA00022490"/>
    </source>
</evidence>
<evidence type="ECO:0000256" key="1">
    <source>
        <dbReference type="ARBA" id="ARBA00004245"/>
    </source>
</evidence>
<proteinExistence type="inferred from homology"/>
<keyword evidence="3" id="KW-0963">Cytoplasm</keyword>
<dbReference type="GO" id="GO:0005885">
    <property type="term" value="C:Arp2/3 protein complex"/>
    <property type="evidence" value="ECO:0007669"/>
    <property type="project" value="InterPro"/>
</dbReference>
<dbReference type="Gene3D" id="1.25.40.190">
    <property type="entry name" value="Actin-related protein 2/3 complex subunit 5"/>
    <property type="match status" value="1"/>
</dbReference>
<dbReference type="GO" id="GO:0030833">
    <property type="term" value="P:regulation of actin filament polymerization"/>
    <property type="evidence" value="ECO:0007669"/>
    <property type="project" value="InterPro"/>
</dbReference>
<evidence type="ECO:0000256" key="5">
    <source>
        <dbReference type="RuleBase" id="RU004301"/>
    </source>
</evidence>